<keyword evidence="3" id="KW-1185">Reference proteome</keyword>
<keyword evidence="2" id="KW-0378">Hydrolase</keyword>
<dbReference type="PANTHER" id="PTHR37017:SF11">
    <property type="entry name" value="ESTERASE_LIPASE_THIOESTERASE DOMAIN-CONTAINING PROTEIN"/>
    <property type="match status" value="1"/>
</dbReference>
<dbReference type="GO" id="GO:0016746">
    <property type="term" value="F:acyltransferase activity"/>
    <property type="evidence" value="ECO:0007669"/>
    <property type="project" value="UniProtKB-KW"/>
</dbReference>
<sequence>MANEKYIFVLVPGAWYGGWVWRDVAPLLRAQGHCVSSPTFTGLGERKHLANDAVNLSTHIEDVVNHIEMEDLRGLTLVGWSYGGMILQSVVARCGERIRSIIYLDAFVPENGKSVVDYVPEEIRDSLETARTENSPIQPLPPEYFEVSAPILLEFVSPRIAPQPWRTFFEKVQLASKSAPKPTSYIRCEKNGYTPFQEAAERIGQDPRVRVVYLPVNHLCMLTDPELTVKTLLESA</sequence>
<dbReference type="Pfam" id="PF12697">
    <property type="entry name" value="Abhydrolase_6"/>
    <property type="match status" value="1"/>
</dbReference>
<dbReference type="InterPro" id="IPR029058">
    <property type="entry name" value="AB_hydrolase_fold"/>
</dbReference>
<feature type="domain" description="AB hydrolase-1" evidence="1">
    <location>
        <begin position="8"/>
        <end position="229"/>
    </location>
</feature>
<accession>E8UXQ6</accession>
<dbReference type="KEGG" id="tsa:AciPR4_2271"/>
<dbReference type="RefSeq" id="WP_013568805.1">
    <property type="nucleotide sequence ID" value="NC_014963.1"/>
</dbReference>
<keyword evidence="2" id="KW-0808">Transferase</keyword>
<name>E8UXQ6_TERSS</name>
<gene>
    <name evidence="2" type="ordered locus">AciPR4_2271</name>
</gene>
<reference evidence="2 3" key="1">
    <citation type="journal article" date="2012" name="Stand. Genomic Sci.">
        <title>Complete genome sequence of Terriglobus saanensis type strain SP1PR4(T), an Acidobacteria from tundra soil.</title>
        <authorList>
            <person name="Rawat S.R."/>
            <person name="Mannisto M.K."/>
            <person name="Starovoytov V."/>
            <person name="Goodwin L."/>
            <person name="Nolan M."/>
            <person name="Hauser L."/>
            <person name="Land M."/>
            <person name="Davenport K.W."/>
            <person name="Woyke T."/>
            <person name="Haggblom M.M."/>
        </authorList>
    </citation>
    <scope>NUCLEOTIDE SEQUENCE</scope>
    <source>
        <strain evidence="3">ATCC BAA-1853 / DSM 23119 / SP1PR4</strain>
    </source>
</reference>
<dbReference type="InterPro" id="IPR000073">
    <property type="entry name" value="AB_hydrolase_1"/>
</dbReference>
<keyword evidence="2" id="KW-0012">Acyltransferase</keyword>
<dbReference type="Proteomes" id="UP000006844">
    <property type="component" value="Chromosome"/>
</dbReference>
<evidence type="ECO:0000259" key="1">
    <source>
        <dbReference type="Pfam" id="PF12697"/>
    </source>
</evidence>
<evidence type="ECO:0000313" key="2">
    <source>
        <dbReference type="EMBL" id="ADV83072.1"/>
    </source>
</evidence>
<dbReference type="Gene3D" id="3.40.50.1820">
    <property type="entry name" value="alpha/beta hydrolase"/>
    <property type="match status" value="1"/>
</dbReference>
<proteinExistence type="predicted"/>
<dbReference type="OrthoDB" id="9112061at2"/>
<dbReference type="EMBL" id="CP002467">
    <property type="protein sequence ID" value="ADV83072.1"/>
    <property type="molecule type" value="Genomic_DNA"/>
</dbReference>
<dbReference type="HOGENOM" id="CLU_046066_3_2_0"/>
<dbReference type="AlphaFoldDB" id="E8UXQ6"/>
<dbReference type="eggNOG" id="COG0596">
    <property type="taxonomic scope" value="Bacteria"/>
</dbReference>
<evidence type="ECO:0000313" key="3">
    <source>
        <dbReference type="Proteomes" id="UP000006844"/>
    </source>
</evidence>
<protein>
    <submittedName>
        <fullName evidence="2">Hydrolase or acyltransferase of alpha/beta superfamily</fullName>
    </submittedName>
</protein>
<dbReference type="SUPFAM" id="SSF53474">
    <property type="entry name" value="alpha/beta-Hydrolases"/>
    <property type="match status" value="1"/>
</dbReference>
<organism evidence="2 3">
    <name type="scientific">Terriglobus saanensis (strain ATCC BAA-1853 / DSM 23119 / SP1PR4)</name>
    <dbReference type="NCBI Taxonomy" id="401053"/>
    <lineage>
        <taxon>Bacteria</taxon>
        <taxon>Pseudomonadati</taxon>
        <taxon>Acidobacteriota</taxon>
        <taxon>Terriglobia</taxon>
        <taxon>Terriglobales</taxon>
        <taxon>Acidobacteriaceae</taxon>
        <taxon>Terriglobus</taxon>
    </lineage>
</organism>
<dbReference type="InterPro" id="IPR052897">
    <property type="entry name" value="Sec-Metab_Biosynth_Hydrolase"/>
</dbReference>
<dbReference type="PANTHER" id="PTHR37017">
    <property type="entry name" value="AB HYDROLASE-1 DOMAIN-CONTAINING PROTEIN-RELATED"/>
    <property type="match status" value="1"/>
</dbReference>
<dbReference type="STRING" id="401053.AciPR4_2271"/>
<dbReference type="GO" id="GO:0016787">
    <property type="term" value="F:hydrolase activity"/>
    <property type="evidence" value="ECO:0007669"/>
    <property type="project" value="UniProtKB-KW"/>
</dbReference>